<keyword evidence="4" id="KW-1185">Reference proteome</keyword>
<protein>
    <recommendedName>
        <fullName evidence="2">B box-type domain-containing protein</fullName>
    </recommendedName>
</protein>
<dbReference type="SUPFAM" id="SSF57845">
    <property type="entry name" value="B-box zinc-binding domain"/>
    <property type="match status" value="1"/>
</dbReference>
<accession>A0A6J8BKU6</accession>
<keyword evidence="1" id="KW-0863">Zinc-finger</keyword>
<evidence type="ECO:0000313" key="3">
    <source>
        <dbReference type="EMBL" id="CAC5383394.1"/>
    </source>
</evidence>
<organism evidence="3 4">
    <name type="scientific">Mytilus coruscus</name>
    <name type="common">Sea mussel</name>
    <dbReference type="NCBI Taxonomy" id="42192"/>
    <lineage>
        <taxon>Eukaryota</taxon>
        <taxon>Metazoa</taxon>
        <taxon>Spiralia</taxon>
        <taxon>Lophotrochozoa</taxon>
        <taxon>Mollusca</taxon>
        <taxon>Bivalvia</taxon>
        <taxon>Autobranchia</taxon>
        <taxon>Pteriomorphia</taxon>
        <taxon>Mytilida</taxon>
        <taxon>Mytiloidea</taxon>
        <taxon>Mytilidae</taxon>
        <taxon>Mytilinae</taxon>
        <taxon>Mytilus</taxon>
    </lineage>
</organism>
<dbReference type="EMBL" id="CACVKT020003360">
    <property type="protein sequence ID" value="CAC5383394.1"/>
    <property type="molecule type" value="Genomic_DNA"/>
</dbReference>
<name>A0A6J8BKU6_MYTCO</name>
<feature type="domain" description="B box-type" evidence="2">
    <location>
        <begin position="71"/>
        <end position="112"/>
    </location>
</feature>
<reference evidence="3 4" key="1">
    <citation type="submission" date="2020-06" db="EMBL/GenBank/DDBJ databases">
        <authorList>
            <person name="Li R."/>
            <person name="Bekaert M."/>
        </authorList>
    </citation>
    <scope>NUCLEOTIDE SEQUENCE [LARGE SCALE GENOMIC DNA]</scope>
    <source>
        <strain evidence="4">wild</strain>
    </source>
</reference>
<dbReference type="Proteomes" id="UP000507470">
    <property type="component" value="Unassembled WGS sequence"/>
</dbReference>
<evidence type="ECO:0000259" key="2">
    <source>
        <dbReference type="PROSITE" id="PS50119"/>
    </source>
</evidence>
<dbReference type="GO" id="GO:0008270">
    <property type="term" value="F:zinc ion binding"/>
    <property type="evidence" value="ECO:0007669"/>
    <property type="project" value="UniProtKB-KW"/>
</dbReference>
<dbReference type="OrthoDB" id="6121413at2759"/>
<dbReference type="AlphaFoldDB" id="A0A6J8BKU6"/>
<proteinExistence type="predicted"/>
<sequence>MAFSQSIRKGQAPLCCNLCETEIKISSKCLDCDLLMCTMCCDKVHPKFKNAKDHRVVDIKDIRLYAEEKDFTSIKCQDHTEQNCCLFCESCNHLVCPLCIAKTHNGHCLIQISQSYETKLNRLKQAQVKVQSNLQILNKYDAKIEEIQKSGKEKYKDTMEKIQARINALNIADDEFTEKIETELEQKMSLHQKFIEKEQITTNQLKKKVDDQMSKLQDIINAKDAVEVFSCSYDLEPSISKEIELLELNINHIPTFCAEEITQDFFGSLQNNKSIKMTVTEQFVTGVIIQD</sequence>
<dbReference type="PANTHER" id="PTHR25462:SF296">
    <property type="entry name" value="MEIOTIC P26, ISOFORM F"/>
    <property type="match status" value="1"/>
</dbReference>
<evidence type="ECO:0000256" key="1">
    <source>
        <dbReference type="PROSITE-ProRule" id="PRU00024"/>
    </source>
</evidence>
<dbReference type="InterPro" id="IPR000315">
    <property type="entry name" value="Znf_B-box"/>
</dbReference>
<keyword evidence="1" id="KW-0479">Metal-binding</keyword>
<dbReference type="Gene3D" id="3.30.160.60">
    <property type="entry name" value="Classic Zinc Finger"/>
    <property type="match status" value="1"/>
</dbReference>
<dbReference type="SMART" id="SM00336">
    <property type="entry name" value="BBOX"/>
    <property type="match status" value="2"/>
</dbReference>
<dbReference type="InterPro" id="IPR047153">
    <property type="entry name" value="TRIM45/56/19-like"/>
</dbReference>
<dbReference type="CDD" id="cd19757">
    <property type="entry name" value="Bbox1"/>
    <property type="match status" value="1"/>
</dbReference>
<evidence type="ECO:0000313" key="4">
    <source>
        <dbReference type="Proteomes" id="UP000507470"/>
    </source>
</evidence>
<dbReference type="PROSITE" id="PS50119">
    <property type="entry name" value="ZF_BBOX"/>
    <property type="match status" value="1"/>
</dbReference>
<dbReference type="PANTHER" id="PTHR25462">
    <property type="entry name" value="BONUS, ISOFORM C-RELATED"/>
    <property type="match status" value="1"/>
</dbReference>
<keyword evidence="1" id="KW-0862">Zinc</keyword>
<gene>
    <name evidence="3" type="ORF">MCOR_19147</name>
</gene>